<organism evidence="1 2">
    <name type="scientific">Pseudomonas putida</name>
    <name type="common">Arthrobacter siderocapsulatus</name>
    <dbReference type="NCBI Taxonomy" id="303"/>
    <lineage>
        <taxon>Bacteria</taxon>
        <taxon>Pseudomonadati</taxon>
        <taxon>Pseudomonadota</taxon>
        <taxon>Gammaproteobacteria</taxon>
        <taxon>Pseudomonadales</taxon>
        <taxon>Pseudomonadaceae</taxon>
        <taxon>Pseudomonas</taxon>
    </lineage>
</organism>
<reference evidence="1 2" key="1">
    <citation type="submission" date="2016-08" db="EMBL/GenBank/DDBJ databases">
        <authorList>
            <person name="Seilhamer J.J."/>
        </authorList>
    </citation>
    <scope>NUCLEOTIDE SEQUENCE [LARGE SCALE GENOMIC DNA]</scope>
    <source>
        <strain evidence="1 2">KT-27</strain>
    </source>
</reference>
<gene>
    <name evidence="1" type="ORF">BGP80_10465</name>
</gene>
<dbReference type="Proteomes" id="UP000237194">
    <property type="component" value="Unassembled WGS sequence"/>
</dbReference>
<dbReference type="RefSeq" id="WP_103436557.1">
    <property type="nucleotide sequence ID" value="NZ_MIND01000018.1"/>
</dbReference>
<proteinExistence type="predicted"/>
<dbReference type="EMBL" id="MIND01000018">
    <property type="protein sequence ID" value="POF88363.1"/>
    <property type="molecule type" value="Genomic_DNA"/>
</dbReference>
<evidence type="ECO:0008006" key="3">
    <source>
        <dbReference type="Google" id="ProtNLM"/>
    </source>
</evidence>
<evidence type="ECO:0000313" key="2">
    <source>
        <dbReference type="Proteomes" id="UP000237194"/>
    </source>
</evidence>
<accession>A0A2S3WBQ2</accession>
<reference evidence="1 2" key="2">
    <citation type="submission" date="2018-03" db="EMBL/GenBank/DDBJ databases">
        <title>Draft genome of Pseudomonas putida strain KT-27.</title>
        <authorList>
            <person name="Yoshizawa S."/>
            <person name="Khan N.H."/>
            <person name="Nishimura M."/>
            <person name="Chiura H.X."/>
            <person name="Ogura Y."/>
            <person name="Hayashi T."/>
            <person name="Kogure K."/>
        </authorList>
    </citation>
    <scope>NUCLEOTIDE SEQUENCE [LARGE SCALE GENOMIC DNA]</scope>
    <source>
        <strain evidence="1 2">KT-27</strain>
    </source>
</reference>
<name>A0A2S3WBQ2_PSEPU</name>
<sequence length="220" mass="25116">MEFSIAEVYRATCLDVDYFWQRWIEMHSYDELFEILQGGGEELLGAVSDEEARIIVDVLAHTPEPWVEANCMGILMYVRPGLHRFIERWTGSSFQKIRQVQENKVVCPTTSKMVDEFLSMAELLPSYSRPFIHYSKDREWAGRYKSGDVLKLSSFMGCAAEGSSFVHAKVPRVYFKSSSQVRYLGSLTTTPPEREVIVMPGSEFKVLHTDGVAIHVCDLD</sequence>
<dbReference type="Gene3D" id="3.90.176.10">
    <property type="entry name" value="Toxin ADP-ribosyltransferase, Chain A, domain 1"/>
    <property type="match status" value="1"/>
</dbReference>
<dbReference type="SUPFAM" id="SSF56399">
    <property type="entry name" value="ADP-ribosylation"/>
    <property type="match status" value="1"/>
</dbReference>
<protein>
    <recommendedName>
        <fullName evidence="3">NAD(+)--protein-arginine ADP-ribosyltransferase</fullName>
    </recommendedName>
</protein>
<evidence type="ECO:0000313" key="1">
    <source>
        <dbReference type="EMBL" id="POF88363.1"/>
    </source>
</evidence>
<dbReference type="AlphaFoldDB" id="A0A2S3WBQ2"/>
<comment type="caution">
    <text evidence="1">The sequence shown here is derived from an EMBL/GenBank/DDBJ whole genome shotgun (WGS) entry which is preliminary data.</text>
</comment>